<name>A0ACB8QGR5_9AGAM</name>
<reference evidence="1" key="1">
    <citation type="submission" date="2021-02" db="EMBL/GenBank/DDBJ databases">
        <authorList>
            <consortium name="DOE Joint Genome Institute"/>
            <person name="Ahrendt S."/>
            <person name="Looney B.P."/>
            <person name="Miyauchi S."/>
            <person name="Morin E."/>
            <person name="Drula E."/>
            <person name="Courty P.E."/>
            <person name="Chicoki N."/>
            <person name="Fauchery L."/>
            <person name="Kohler A."/>
            <person name="Kuo A."/>
            <person name="Labutti K."/>
            <person name="Pangilinan J."/>
            <person name="Lipzen A."/>
            <person name="Riley R."/>
            <person name="Andreopoulos W."/>
            <person name="He G."/>
            <person name="Johnson J."/>
            <person name="Barry K.W."/>
            <person name="Grigoriev I.V."/>
            <person name="Nagy L."/>
            <person name="Hibbett D."/>
            <person name="Henrissat B."/>
            <person name="Matheny P.B."/>
            <person name="Labbe J."/>
            <person name="Martin F."/>
        </authorList>
    </citation>
    <scope>NUCLEOTIDE SEQUENCE</scope>
    <source>
        <strain evidence="1">EC-137</strain>
    </source>
</reference>
<organism evidence="1 2">
    <name type="scientific">Vararia minispora EC-137</name>
    <dbReference type="NCBI Taxonomy" id="1314806"/>
    <lineage>
        <taxon>Eukaryota</taxon>
        <taxon>Fungi</taxon>
        <taxon>Dikarya</taxon>
        <taxon>Basidiomycota</taxon>
        <taxon>Agaricomycotina</taxon>
        <taxon>Agaricomycetes</taxon>
        <taxon>Russulales</taxon>
        <taxon>Lachnocladiaceae</taxon>
        <taxon>Vararia</taxon>
    </lineage>
</organism>
<gene>
    <name evidence="1" type="ORF">K488DRAFT_53385</name>
</gene>
<keyword evidence="2" id="KW-1185">Reference proteome</keyword>
<accession>A0ACB8QGR5</accession>
<dbReference type="Proteomes" id="UP000814128">
    <property type="component" value="Unassembled WGS sequence"/>
</dbReference>
<protein>
    <submittedName>
        <fullName evidence="1">Peptide N-acetyl-beta-D-glucosaminyl asparaginase amidase A-domain-containing protein</fullName>
    </submittedName>
</protein>
<proteinExistence type="predicted"/>
<dbReference type="EMBL" id="MU273604">
    <property type="protein sequence ID" value="KAI0030815.1"/>
    <property type="molecule type" value="Genomic_DNA"/>
</dbReference>
<sequence length="605" mass="65162">MQPVFRFPGKVSTFLSGTFITSLLLFQSVQTQRLVDFQVAQPPPLPKDAKKCTVRVLERTFAFSFGDPEILELVPPTDCGEPGTWAGISLNFTVTSNGTQFDRLGIFTFQNIEIWRTSTPEPTRGDGIIWTYLKDVTRFLPLFSEAGTFILQLDNLIQTGLNGEYATTLDATYFESSDAYPPAPRADLIVPLTTLANDTGNDASIPPGFSLNVTLPRNAVAAYAEMQASGNSEEETWYYNIPNNILPKLPSGTGLSGMAFGNGPFRELRLLVDNVLAGAALPYAAIFTGGIVPTAWRPITSYGAVDLPTYHLDLTPFIPILTDGEPHNITIDVVSAESNHTIDNNWFVSGLLQVLIDRSDQPTVGRITAYEATPFARTTTVGNVNPNGDVRFTVNATRNVHIESEIIAGSGARTNVVFDQRLEYTNTQTYLHNGSIEQIVGQTSSGITTSVHNSVRVLTDEYNFPLAINLTFTNANFTDFQATVDHAYNRDLLPAPFILGSTITAHQVAGGNFSVRATGNTGSNGTSSNTFSYVDTAGNSFFQQVSAFENRITLNTQSGSLAPSPLPAANADAVGQSGLSVGPARLPHGTVVGCQMTGLTCPSEA</sequence>
<reference evidence="1" key="2">
    <citation type="journal article" date="2022" name="New Phytol.">
        <title>Evolutionary transition to the ectomycorrhizal habit in the genomes of a hyperdiverse lineage of mushroom-forming fungi.</title>
        <authorList>
            <person name="Looney B."/>
            <person name="Miyauchi S."/>
            <person name="Morin E."/>
            <person name="Drula E."/>
            <person name="Courty P.E."/>
            <person name="Kohler A."/>
            <person name="Kuo A."/>
            <person name="LaButti K."/>
            <person name="Pangilinan J."/>
            <person name="Lipzen A."/>
            <person name="Riley R."/>
            <person name="Andreopoulos W."/>
            <person name="He G."/>
            <person name="Johnson J."/>
            <person name="Nolan M."/>
            <person name="Tritt A."/>
            <person name="Barry K.W."/>
            <person name="Grigoriev I.V."/>
            <person name="Nagy L.G."/>
            <person name="Hibbett D."/>
            <person name="Henrissat B."/>
            <person name="Matheny P.B."/>
            <person name="Labbe J."/>
            <person name="Martin F.M."/>
        </authorList>
    </citation>
    <scope>NUCLEOTIDE SEQUENCE</scope>
    <source>
        <strain evidence="1">EC-137</strain>
    </source>
</reference>
<evidence type="ECO:0000313" key="2">
    <source>
        <dbReference type="Proteomes" id="UP000814128"/>
    </source>
</evidence>
<evidence type="ECO:0000313" key="1">
    <source>
        <dbReference type="EMBL" id="KAI0030815.1"/>
    </source>
</evidence>
<comment type="caution">
    <text evidence="1">The sequence shown here is derived from an EMBL/GenBank/DDBJ whole genome shotgun (WGS) entry which is preliminary data.</text>
</comment>